<feature type="transmembrane region" description="Helical" evidence="1">
    <location>
        <begin position="18"/>
        <end position="38"/>
    </location>
</feature>
<dbReference type="RefSeq" id="WP_003634845.1">
    <property type="nucleotide sequence ID" value="NZ_AZDF01000050.1"/>
</dbReference>
<name>C0XKD7_LENH9</name>
<dbReference type="Pfam" id="PF01757">
    <property type="entry name" value="Acyl_transf_3"/>
    <property type="match status" value="1"/>
</dbReference>
<keyword evidence="1" id="KW-0812">Transmembrane</keyword>
<evidence type="ECO:0000256" key="1">
    <source>
        <dbReference type="SAM" id="Phobius"/>
    </source>
</evidence>
<feature type="transmembrane region" description="Helical" evidence="1">
    <location>
        <begin position="128"/>
        <end position="146"/>
    </location>
</feature>
<keyword evidence="1" id="KW-0472">Membrane</keyword>
<evidence type="ECO:0000313" key="3">
    <source>
        <dbReference type="EMBL" id="EEI24153.1"/>
    </source>
</evidence>
<feature type="transmembrane region" description="Helical" evidence="1">
    <location>
        <begin position="153"/>
        <end position="172"/>
    </location>
</feature>
<comment type="caution">
    <text evidence="3">The sequence shown here is derived from an EMBL/GenBank/DDBJ whole genome shotgun (WGS) entry which is preliminary data.</text>
</comment>
<feature type="transmembrane region" description="Helical" evidence="1">
    <location>
        <begin position="184"/>
        <end position="202"/>
    </location>
</feature>
<reference evidence="3 4" key="1">
    <citation type="submission" date="2009-01" db="EMBL/GenBank/DDBJ databases">
        <authorList>
            <person name="Qin X."/>
            <person name="Bachman B."/>
            <person name="Battles P."/>
            <person name="Bell A."/>
            <person name="Bess C."/>
            <person name="Bickham C."/>
            <person name="Chaboub L."/>
            <person name="Chen D."/>
            <person name="Coyle M."/>
            <person name="Deiros D.R."/>
            <person name="Dinh H."/>
            <person name="Forbes L."/>
            <person name="Fowler G."/>
            <person name="Francisco L."/>
            <person name="Fu Q."/>
            <person name="Gubbala S."/>
            <person name="Hale W."/>
            <person name="Han Y."/>
            <person name="Hemphill L."/>
            <person name="Highlander S.K."/>
            <person name="Hirani K."/>
            <person name="Hogues M."/>
            <person name="Jackson L."/>
            <person name="Jakkamsetti A."/>
            <person name="Javaid M."/>
            <person name="Jiang H."/>
            <person name="Korchina V."/>
            <person name="Kovar C."/>
            <person name="Lara F."/>
            <person name="Lee S."/>
            <person name="Mata R."/>
            <person name="Mathew T."/>
            <person name="Moen C."/>
            <person name="Morales K."/>
            <person name="Munidasa M."/>
            <person name="Nazareth L."/>
            <person name="Ngo R."/>
            <person name="Nguyen L."/>
            <person name="Okwuonu G."/>
            <person name="Ongeri F."/>
            <person name="Patil S."/>
            <person name="Petrosino J."/>
            <person name="Pham C."/>
            <person name="Pham P."/>
            <person name="Pu L.-L."/>
            <person name="Puazo M."/>
            <person name="Raj R."/>
            <person name="Reid J."/>
            <person name="Rouhana J."/>
            <person name="Saada N."/>
            <person name="Shang Y."/>
            <person name="Simmons D."/>
            <person name="Thornton R."/>
            <person name="Warren J."/>
            <person name="Weissenberger G."/>
            <person name="Zhang J."/>
            <person name="Zhang L."/>
            <person name="Zhou C."/>
            <person name="Zhu D."/>
            <person name="Muzny D."/>
            <person name="Worley K."/>
            <person name="Gibbs R."/>
        </authorList>
    </citation>
    <scope>NUCLEOTIDE SEQUENCE [LARGE SCALE GENOMIC DNA]</scope>
    <source>
        <strain evidence="4">ATCC 8290 / DSM 20176 / CCUG 30140 / JCM 1155 / KCTC 3500 / NBRC 15886 / NCIMB 8040 / NRRL B-1843 / 9</strain>
    </source>
</reference>
<proteinExistence type="predicted"/>
<dbReference type="InterPro" id="IPR052734">
    <property type="entry name" value="Nod_factor_acetyltransferase"/>
</dbReference>
<gene>
    <name evidence="3" type="ORF">HMPREF0519_1698</name>
</gene>
<keyword evidence="1" id="KW-1133">Transmembrane helix</keyword>
<feature type="transmembrane region" description="Helical" evidence="1">
    <location>
        <begin position="44"/>
        <end position="62"/>
    </location>
</feature>
<evidence type="ECO:0000259" key="2">
    <source>
        <dbReference type="Pfam" id="PF01757"/>
    </source>
</evidence>
<keyword evidence="3" id="KW-0012">Acyltransferase</keyword>
<dbReference type="InterPro" id="IPR002656">
    <property type="entry name" value="Acyl_transf_3_dom"/>
</dbReference>
<evidence type="ECO:0000313" key="4">
    <source>
        <dbReference type="Proteomes" id="UP000003752"/>
    </source>
</evidence>
<dbReference type="AlphaFoldDB" id="C0XKD7"/>
<organism evidence="3 4">
    <name type="scientific">Lentilactobacillus hilgardii (strain ATCC 8290 / DSM 20176 / CCUG 30140 / JCM 1155 / KCTC 3500 / NBRC 15886 / NCIMB 8040 / NRRL B-1843 / 9)</name>
    <dbReference type="NCBI Taxonomy" id="1423757"/>
    <lineage>
        <taxon>Bacteria</taxon>
        <taxon>Bacillati</taxon>
        <taxon>Bacillota</taxon>
        <taxon>Bacilli</taxon>
        <taxon>Lactobacillales</taxon>
        <taxon>Lactobacillaceae</taxon>
        <taxon>Lentilactobacillus</taxon>
    </lineage>
</organism>
<accession>C0XKD7</accession>
<feature type="transmembrane region" description="Helical" evidence="1">
    <location>
        <begin position="214"/>
        <end position="232"/>
    </location>
</feature>
<feature type="domain" description="Acyltransferase 3" evidence="2">
    <location>
        <begin position="18"/>
        <end position="294"/>
    </location>
</feature>
<dbReference type="PATRIC" id="fig|1423757.3.peg.2071"/>
<feature type="transmembrane region" description="Helical" evidence="1">
    <location>
        <begin position="83"/>
        <end position="100"/>
    </location>
</feature>
<feature type="transmembrane region" description="Helical" evidence="1">
    <location>
        <begin position="252"/>
        <end position="274"/>
    </location>
</feature>
<dbReference type="Proteomes" id="UP000003752">
    <property type="component" value="Unassembled WGS sequence"/>
</dbReference>
<dbReference type="PANTHER" id="PTHR37312">
    <property type="entry name" value="MEMBRANE-BOUND ACYLTRANSFERASE YKRP-RELATED"/>
    <property type="match status" value="1"/>
</dbReference>
<dbReference type="EMBL" id="ACGP01000158">
    <property type="protein sequence ID" value="EEI24153.1"/>
    <property type="molecule type" value="Genomic_DNA"/>
</dbReference>
<sequence length="346" mass="40063">MVRQVGEDIADHKRTRVVWIDIAKAYGIIAIVLGHIIINGPVAHFLYWWHIPIFFIISGIFLKPLRSRQAWIQFLKKRVVFELYRYVVVGILLIWLYTVIHRESHVFLVKHLWDLLLGGRTLNFYTSAFWYINAYLITIVVVTILISVTKNRMIHLSIIIGGFLLGTSYQQVTWMHINGFSMMPWNADTVLITAFYTYLGYLGFSKNLRWVERAAVNIPIMILAGLVIFLRIKRKFSFHLSLKSHLMHTSLPVWLAVAAIPVLFSLTVMIIAYYTSKMPFKLGLPFTGRHTLSVMYGHKLFLDLCLMMGVKNLGIRLAVGVLAPIFIHVMIQHLFILTKKEIDFMK</sequence>
<dbReference type="GO" id="GO:0016747">
    <property type="term" value="F:acyltransferase activity, transferring groups other than amino-acyl groups"/>
    <property type="evidence" value="ECO:0007669"/>
    <property type="project" value="InterPro"/>
</dbReference>
<dbReference type="HOGENOM" id="CLU_023915_4_0_9"/>
<keyword evidence="4" id="KW-1185">Reference proteome</keyword>
<keyword evidence="3" id="KW-0808">Transferase</keyword>
<feature type="transmembrane region" description="Helical" evidence="1">
    <location>
        <begin position="317"/>
        <end position="336"/>
    </location>
</feature>
<protein>
    <submittedName>
        <fullName evidence="3">Acyltransferase</fullName>
    </submittedName>
</protein>
<dbReference type="PANTHER" id="PTHR37312:SF1">
    <property type="entry name" value="MEMBRANE-BOUND ACYLTRANSFERASE YKRP-RELATED"/>
    <property type="match status" value="1"/>
</dbReference>